<feature type="non-terminal residue" evidence="1">
    <location>
        <position position="1"/>
    </location>
</feature>
<name>A0A427A1E2_ENSVE</name>
<organism evidence="1 2">
    <name type="scientific">Ensete ventricosum</name>
    <name type="common">Abyssinian banana</name>
    <name type="synonym">Musa ensete</name>
    <dbReference type="NCBI Taxonomy" id="4639"/>
    <lineage>
        <taxon>Eukaryota</taxon>
        <taxon>Viridiplantae</taxon>
        <taxon>Streptophyta</taxon>
        <taxon>Embryophyta</taxon>
        <taxon>Tracheophyta</taxon>
        <taxon>Spermatophyta</taxon>
        <taxon>Magnoliopsida</taxon>
        <taxon>Liliopsida</taxon>
        <taxon>Zingiberales</taxon>
        <taxon>Musaceae</taxon>
        <taxon>Ensete</taxon>
    </lineage>
</organism>
<dbReference type="Proteomes" id="UP000287651">
    <property type="component" value="Unassembled WGS sequence"/>
</dbReference>
<sequence length="110" mass="12493">VKREELLQFAQGAISGLKLNADITRSSIGLAFIALKKALAEVRICSRFEDLLLKKKKIKSGESLEIHSQKVRLLFCCLRLNFLVRHQKEEALNFRVAKANEVSEVEKVNI</sequence>
<proteinExistence type="predicted"/>
<dbReference type="AlphaFoldDB" id="A0A427A1E2"/>
<accession>A0A427A1E2</accession>
<dbReference type="PANTHER" id="PTHR34121:SF1">
    <property type="entry name" value="FILAMIN-A-INTERACTING PROTEIN 1"/>
    <property type="match status" value="1"/>
</dbReference>
<dbReference type="PANTHER" id="PTHR34121">
    <property type="entry name" value="MYOSIN-11"/>
    <property type="match status" value="1"/>
</dbReference>
<gene>
    <name evidence="1" type="ORF">B296_00034036</name>
</gene>
<comment type="caution">
    <text evidence="1">The sequence shown here is derived from an EMBL/GenBank/DDBJ whole genome shotgun (WGS) entry which is preliminary data.</text>
</comment>
<dbReference type="EMBL" id="AMZH03004162">
    <property type="protein sequence ID" value="RRT70018.1"/>
    <property type="molecule type" value="Genomic_DNA"/>
</dbReference>
<evidence type="ECO:0000313" key="1">
    <source>
        <dbReference type="EMBL" id="RRT70018.1"/>
    </source>
</evidence>
<reference evidence="1 2" key="1">
    <citation type="journal article" date="2014" name="Agronomy (Basel)">
        <title>A Draft Genome Sequence for Ensete ventricosum, the Drought-Tolerant Tree Against Hunger.</title>
        <authorList>
            <person name="Harrison J."/>
            <person name="Moore K.A."/>
            <person name="Paszkiewicz K."/>
            <person name="Jones T."/>
            <person name="Grant M."/>
            <person name="Ambacheew D."/>
            <person name="Muzemil S."/>
            <person name="Studholme D.J."/>
        </authorList>
    </citation>
    <scope>NUCLEOTIDE SEQUENCE [LARGE SCALE GENOMIC DNA]</scope>
</reference>
<evidence type="ECO:0000313" key="2">
    <source>
        <dbReference type="Proteomes" id="UP000287651"/>
    </source>
</evidence>
<protein>
    <submittedName>
        <fullName evidence="1">Uncharacterized protein</fullName>
    </submittedName>
</protein>